<evidence type="ECO:0000256" key="3">
    <source>
        <dbReference type="ARBA" id="ARBA00012925"/>
    </source>
</evidence>
<feature type="non-terminal residue" evidence="11">
    <location>
        <position position="1"/>
    </location>
</feature>
<dbReference type="OrthoDB" id="429145at2759"/>
<reference evidence="11 12" key="1">
    <citation type="journal article" date="2013" name="Nature">
        <title>Insights into bilaterian evolution from three spiralian genomes.</title>
        <authorList>
            <person name="Simakov O."/>
            <person name="Marletaz F."/>
            <person name="Cho S.J."/>
            <person name="Edsinger-Gonzales E."/>
            <person name="Havlak P."/>
            <person name="Hellsten U."/>
            <person name="Kuo D.H."/>
            <person name="Larsson T."/>
            <person name="Lv J."/>
            <person name="Arendt D."/>
            <person name="Savage R."/>
            <person name="Osoegawa K."/>
            <person name="de Jong P."/>
            <person name="Grimwood J."/>
            <person name="Chapman J.A."/>
            <person name="Shapiro H."/>
            <person name="Aerts A."/>
            <person name="Otillar R.P."/>
            <person name="Terry A.Y."/>
            <person name="Boore J.L."/>
            <person name="Grigoriev I.V."/>
            <person name="Lindberg D.R."/>
            <person name="Seaver E.C."/>
            <person name="Weisblat D.A."/>
            <person name="Putnam N.H."/>
            <person name="Rokhsar D.S."/>
        </authorList>
    </citation>
    <scope>NUCLEOTIDE SEQUENCE [LARGE SCALE GENOMIC DNA]</scope>
</reference>
<dbReference type="PANTHER" id="PTHR18952:SF265">
    <property type="entry name" value="CARBONIC ANHYDRASE"/>
    <property type="match status" value="1"/>
</dbReference>
<dbReference type="AlphaFoldDB" id="V4BHF8"/>
<dbReference type="CTD" id="20232639"/>
<dbReference type="HOGENOM" id="CLU_039326_2_0_1"/>
<dbReference type="SMART" id="SM01057">
    <property type="entry name" value="Carb_anhydrase"/>
    <property type="match status" value="1"/>
</dbReference>
<gene>
    <name evidence="11" type="ORF">LOTGIDRAFT_126803</name>
</gene>
<comment type="similarity">
    <text evidence="2 9">Belongs to the alpha-carbonic anhydrase family.</text>
</comment>
<dbReference type="EC" id="4.2.1.1" evidence="3 9"/>
<dbReference type="FunFam" id="3.10.200.10:FF:000003">
    <property type="entry name" value="Carbonic anhydrase 12"/>
    <property type="match status" value="1"/>
</dbReference>
<dbReference type="CDD" id="cd00326">
    <property type="entry name" value="alpha_CA"/>
    <property type="match status" value="1"/>
</dbReference>
<dbReference type="PROSITE" id="PS51144">
    <property type="entry name" value="ALPHA_CA_2"/>
    <property type="match status" value="1"/>
</dbReference>
<dbReference type="InterPro" id="IPR023561">
    <property type="entry name" value="Carbonic_anhydrase_a-class"/>
</dbReference>
<evidence type="ECO:0000256" key="8">
    <source>
        <dbReference type="ARBA" id="ARBA00048348"/>
    </source>
</evidence>
<dbReference type="InterPro" id="IPR001148">
    <property type="entry name" value="CA_dom"/>
</dbReference>
<dbReference type="InterPro" id="IPR018338">
    <property type="entry name" value="Carbonic_anhydrase_a-class_CS"/>
</dbReference>
<comment type="function">
    <text evidence="1 9">Reversible hydration of carbon dioxide.</text>
</comment>
<keyword evidence="4 9" id="KW-0479">Metal-binding</keyword>
<dbReference type="KEGG" id="lgi:LOTGIDRAFT_126803"/>
<sequence length="253" mass="27765">GPSNWNNWSTCGGQRQSPIDINSGLVTMADMGQLFFTNYENPAICDVTNNGHTVQFDISANIMTMYGGGLNGVYQVAQFHFHWGANDTIGSEHTVNGRSFPLEIHVVHYKQSYGSLADAATQPDGLAVLAALFDISVSDNPAFNGLLTTLEKVRNPKETTQYTIASLGSILPSYNGYYRYLGSLTTPPCSESVIWTISSQSIPISSYQMQAFRRLISSEIDSNGQYLSLVNNFRPVQNLYGRRILTNVVGQGK</sequence>
<keyword evidence="5 9" id="KW-0862">Zinc</keyword>
<evidence type="ECO:0000256" key="5">
    <source>
        <dbReference type="ARBA" id="ARBA00022833"/>
    </source>
</evidence>
<dbReference type="RefSeq" id="XP_009061338.1">
    <property type="nucleotide sequence ID" value="XM_009063090.1"/>
</dbReference>
<evidence type="ECO:0000256" key="1">
    <source>
        <dbReference type="ARBA" id="ARBA00002904"/>
    </source>
</evidence>
<evidence type="ECO:0000256" key="7">
    <source>
        <dbReference type="ARBA" id="ARBA00023239"/>
    </source>
</evidence>
<dbReference type="OMA" id="CHITINW"/>
<accession>V4BHF8</accession>
<evidence type="ECO:0000256" key="6">
    <source>
        <dbReference type="ARBA" id="ARBA00023180"/>
    </source>
</evidence>
<keyword evidence="6" id="KW-0325">Glycoprotein</keyword>
<name>V4BHF8_LOTGI</name>
<dbReference type="Pfam" id="PF00194">
    <property type="entry name" value="Carb_anhydrase"/>
    <property type="match status" value="1"/>
</dbReference>
<evidence type="ECO:0000313" key="12">
    <source>
        <dbReference type="Proteomes" id="UP000030746"/>
    </source>
</evidence>
<dbReference type="SUPFAM" id="SSF51069">
    <property type="entry name" value="Carbonic anhydrase"/>
    <property type="match status" value="1"/>
</dbReference>
<evidence type="ECO:0000256" key="2">
    <source>
        <dbReference type="ARBA" id="ARBA00010718"/>
    </source>
</evidence>
<dbReference type="Gene3D" id="3.10.200.10">
    <property type="entry name" value="Alpha carbonic anhydrase"/>
    <property type="match status" value="1"/>
</dbReference>
<keyword evidence="12" id="KW-1185">Reference proteome</keyword>
<organism evidence="11 12">
    <name type="scientific">Lottia gigantea</name>
    <name type="common">Giant owl limpet</name>
    <dbReference type="NCBI Taxonomy" id="225164"/>
    <lineage>
        <taxon>Eukaryota</taxon>
        <taxon>Metazoa</taxon>
        <taxon>Spiralia</taxon>
        <taxon>Lophotrochozoa</taxon>
        <taxon>Mollusca</taxon>
        <taxon>Gastropoda</taxon>
        <taxon>Patellogastropoda</taxon>
        <taxon>Lottioidea</taxon>
        <taxon>Lottiidae</taxon>
        <taxon>Lottia</taxon>
    </lineage>
</organism>
<evidence type="ECO:0000256" key="9">
    <source>
        <dbReference type="RuleBase" id="RU367011"/>
    </source>
</evidence>
<dbReference type="GO" id="GO:0008270">
    <property type="term" value="F:zinc ion binding"/>
    <property type="evidence" value="ECO:0007669"/>
    <property type="project" value="UniProtKB-UniRule"/>
</dbReference>
<dbReference type="EMBL" id="KB202793">
    <property type="protein sequence ID" value="ESO88024.1"/>
    <property type="molecule type" value="Genomic_DNA"/>
</dbReference>
<dbReference type="GeneID" id="20232639"/>
<dbReference type="PANTHER" id="PTHR18952">
    <property type="entry name" value="CARBONIC ANHYDRASE"/>
    <property type="match status" value="1"/>
</dbReference>
<dbReference type="STRING" id="225164.V4BHF8"/>
<keyword evidence="7 9" id="KW-0456">Lyase</keyword>
<evidence type="ECO:0000256" key="4">
    <source>
        <dbReference type="ARBA" id="ARBA00022723"/>
    </source>
</evidence>
<dbReference type="Proteomes" id="UP000030746">
    <property type="component" value="Unassembled WGS sequence"/>
</dbReference>
<feature type="domain" description="Alpha-carbonic anhydrase" evidence="10">
    <location>
        <begin position="1"/>
        <end position="248"/>
    </location>
</feature>
<comment type="catalytic activity">
    <reaction evidence="8 9">
        <text>hydrogencarbonate + H(+) = CO2 + H2O</text>
        <dbReference type="Rhea" id="RHEA:10748"/>
        <dbReference type="ChEBI" id="CHEBI:15377"/>
        <dbReference type="ChEBI" id="CHEBI:15378"/>
        <dbReference type="ChEBI" id="CHEBI:16526"/>
        <dbReference type="ChEBI" id="CHEBI:17544"/>
        <dbReference type="EC" id="4.2.1.1"/>
    </reaction>
</comment>
<dbReference type="PROSITE" id="PS00162">
    <property type="entry name" value="ALPHA_CA_1"/>
    <property type="match status" value="1"/>
</dbReference>
<proteinExistence type="inferred from homology"/>
<protein>
    <recommendedName>
        <fullName evidence="3 9">Carbonic anhydrase</fullName>
        <ecNumber evidence="3 9">4.2.1.1</ecNumber>
    </recommendedName>
</protein>
<dbReference type="InterPro" id="IPR036398">
    <property type="entry name" value="CA_dom_sf"/>
</dbReference>
<comment type="cofactor">
    <cofactor evidence="9">
        <name>Zn(2+)</name>
        <dbReference type="ChEBI" id="CHEBI:29105"/>
    </cofactor>
</comment>
<evidence type="ECO:0000313" key="11">
    <source>
        <dbReference type="EMBL" id="ESO88024.1"/>
    </source>
</evidence>
<evidence type="ECO:0000259" key="10">
    <source>
        <dbReference type="PROSITE" id="PS51144"/>
    </source>
</evidence>
<dbReference type="GO" id="GO:0004089">
    <property type="term" value="F:carbonate dehydratase activity"/>
    <property type="evidence" value="ECO:0007669"/>
    <property type="project" value="UniProtKB-UniRule"/>
</dbReference>